<keyword evidence="7 15" id="KW-0812">Transmembrane</keyword>
<dbReference type="InterPro" id="IPR000014">
    <property type="entry name" value="PAS"/>
</dbReference>
<proteinExistence type="predicted"/>
<keyword evidence="10" id="KW-0067">ATP-binding</keyword>
<dbReference type="KEGG" id="salj:SMD11_1783"/>
<evidence type="ECO:0000256" key="15">
    <source>
        <dbReference type="SAM" id="Phobius"/>
    </source>
</evidence>
<name>A0A1Z2KZG6_9ACTN</name>
<dbReference type="InterPro" id="IPR033463">
    <property type="entry name" value="sCache_3"/>
</dbReference>
<comment type="subcellular location">
    <subcellularLocation>
        <location evidence="2">Cell membrane</location>
        <topology evidence="2">Multi-pass membrane protein</topology>
    </subcellularLocation>
</comment>
<dbReference type="GO" id="GO:0005886">
    <property type="term" value="C:plasma membrane"/>
    <property type="evidence" value="ECO:0007669"/>
    <property type="project" value="UniProtKB-SubCell"/>
</dbReference>
<gene>
    <name evidence="18" type="ORF">SMD11_1783</name>
</gene>
<evidence type="ECO:0000256" key="11">
    <source>
        <dbReference type="ARBA" id="ARBA00022989"/>
    </source>
</evidence>
<evidence type="ECO:0000259" key="16">
    <source>
        <dbReference type="PROSITE" id="PS50109"/>
    </source>
</evidence>
<feature type="domain" description="PAS" evidence="17">
    <location>
        <begin position="213"/>
        <end position="255"/>
    </location>
</feature>
<keyword evidence="11 15" id="KW-1133">Transmembrane helix</keyword>
<dbReference type="InterPro" id="IPR004358">
    <property type="entry name" value="Sig_transdc_His_kin-like_C"/>
</dbReference>
<keyword evidence="5" id="KW-0597">Phosphoprotein</keyword>
<dbReference type="InterPro" id="IPR003594">
    <property type="entry name" value="HATPase_dom"/>
</dbReference>
<evidence type="ECO:0000256" key="8">
    <source>
        <dbReference type="ARBA" id="ARBA00022741"/>
    </source>
</evidence>
<dbReference type="PROSITE" id="PS50112">
    <property type="entry name" value="PAS"/>
    <property type="match status" value="1"/>
</dbReference>
<evidence type="ECO:0000256" key="4">
    <source>
        <dbReference type="ARBA" id="ARBA00022475"/>
    </source>
</evidence>
<dbReference type="InterPro" id="IPR013767">
    <property type="entry name" value="PAS_fold"/>
</dbReference>
<evidence type="ECO:0000256" key="13">
    <source>
        <dbReference type="ARBA" id="ARBA00023136"/>
    </source>
</evidence>
<organism evidence="18 19">
    <name type="scientific">Streptomyces albireticuli</name>
    <dbReference type="NCBI Taxonomy" id="1940"/>
    <lineage>
        <taxon>Bacteria</taxon>
        <taxon>Bacillati</taxon>
        <taxon>Actinomycetota</taxon>
        <taxon>Actinomycetes</taxon>
        <taxon>Kitasatosporales</taxon>
        <taxon>Streptomycetaceae</taxon>
        <taxon>Streptomyces</taxon>
    </lineage>
</organism>
<evidence type="ECO:0000313" key="19">
    <source>
        <dbReference type="Proteomes" id="UP000195755"/>
    </source>
</evidence>
<dbReference type="EMBL" id="CP021744">
    <property type="protein sequence ID" value="ARZ67444.1"/>
    <property type="molecule type" value="Genomic_DNA"/>
</dbReference>
<dbReference type="InterPro" id="IPR029151">
    <property type="entry name" value="Sensor-like_sf"/>
</dbReference>
<feature type="domain" description="Histidine kinase" evidence="16">
    <location>
        <begin position="310"/>
        <end position="531"/>
    </location>
</feature>
<evidence type="ECO:0000256" key="6">
    <source>
        <dbReference type="ARBA" id="ARBA00022679"/>
    </source>
</evidence>
<dbReference type="GO" id="GO:0006355">
    <property type="term" value="P:regulation of DNA-templated transcription"/>
    <property type="evidence" value="ECO:0007669"/>
    <property type="project" value="InterPro"/>
</dbReference>
<dbReference type="CDD" id="cd00130">
    <property type="entry name" value="PAS"/>
    <property type="match status" value="1"/>
</dbReference>
<dbReference type="SMART" id="SM00091">
    <property type="entry name" value="PAS"/>
    <property type="match status" value="1"/>
</dbReference>
<dbReference type="Pfam" id="PF02518">
    <property type="entry name" value="HATPase_c"/>
    <property type="match status" value="1"/>
</dbReference>
<dbReference type="Proteomes" id="UP000195755">
    <property type="component" value="Chromosome"/>
</dbReference>
<dbReference type="PRINTS" id="PR00344">
    <property type="entry name" value="BCTRLSENSOR"/>
</dbReference>
<evidence type="ECO:0000256" key="2">
    <source>
        <dbReference type="ARBA" id="ARBA00004651"/>
    </source>
</evidence>
<dbReference type="PANTHER" id="PTHR43547">
    <property type="entry name" value="TWO-COMPONENT HISTIDINE KINASE"/>
    <property type="match status" value="1"/>
</dbReference>
<dbReference type="InterPro" id="IPR016120">
    <property type="entry name" value="Sig_transdc_His_kin_SpoOB"/>
</dbReference>
<dbReference type="InterPro" id="IPR036890">
    <property type="entry name" value="HATPase_C_sf"/>
</dbReference>
<evidence type="ECO:0000256" key="10">
    <source>
        <dbReference type="ARBA" id="ARBA00022840"/>
    </source>
</evidence>
<dbReference type="Gene3D" id="3.30.450.20">
    <property type="entry name" value="PAS domain"/>
    <property type="match status" value="2"/>
</dbReference>
<dbReference type="RefSeq" id="WP_087925895.1">
    <property type="nucleotide sequence ID" value="NZ_CP021744.1"/>
</dbReference>
<evidence type="ECO:0000256" key="9">
    <source>
        <dbReference type="ARBA" id="ARBA00022777"/>
    </source>
</evidence>
<evidence type="ECO:0000256" key="14">
    <source>
        <dbReference type="SAM" id="MobiDB-lite"/>
    </source>
</evidence>
<evidence type="ECO:0000313" key="18">
    <source>
        <dbReference type="EMBL" id="ARZ67444.1"/>
    </source>
</evidence>
<dbReference type="SMART" id="SM00387">
    <property type="entry name" value="HATPase_c"/>
    <property type="match status" value="1"/>
</dbReference>
<keyword evidence="8" id="KW-0547">Nucleotide-binding</keyword>
<dbReference type="EC" id="2.7.13.3" evidence="3"/>
<dbReference type="Gene3D" id="1.10.287.130">
    <property type="match status" value="1"/>
</dbReference>
<evidence type="ECO:0000259" key="17">
    <source>
        <dbReference type="PROSITE" id="PS50112"/>
    </source>
</evidence>
<keyword evidence="13 15" id="KW-0472">Membrane</keyword>
<sequence>MRPRWPRRVFAQVLLVHLLIITGVAGLAAGLFLAPLGAQLDEQAERRALSIAQATAAQPDLAHDLLAGRPAPDGPVQAGAERIRLATGASYVVIVDTRGIRYSHTTPSRIGGRVSTDPGPALSGREWTGIGRGTLGRSARGKVPLRDDEGAVVGAVSVGIAYDNVHALLVRAVPGILLYAGAALAAGALAAVAVSRRLRKRTHGIELTEISALLNEREAMLHGIREGVVALDRRGRVRLVNDEAQRLLGLGPDAIGQPLDTVLPPGRTTDVLAGRVTGTDLLTVRDGRVLVANRMDTADGGTVATLRDRTELEQLRRELDGTRGLTDALRAQDHEHANRLHTLLGLLELGLHEEAAAFVAEVTGAHRATAEQVTERVRDPVVGALLVGKSAVAAERGVALRVSPGSRLPDRVVDARDVVTVLGNLVDNALDAAAARSRGDAWGKPWVEVDLRAVGSAVVLRVSDNGPGIPEAARELVFTDGWSTKESSPHRRRGLGLALVRRLAERYGGTARSGEREGGGAVFTVELPEALNHLEGVKR</sequence>
<dbReference type="SUPFAM" id="SSF55785">
    <property type="entry name" value="PYP-like sensor domain (PAS domain)"/>
    <property type="match status" value="1"/>
</dbReference>
<dbReference type="Pfam" id="PF00989">
    <property type="entry name" value="PAS"/>
    <property type="match status" value="1"/>
</dbReference>
<keyword evidence="12" id="KW-0902">Two-component regulatory system</keyword>
<dbReference type="InterPro" id="IPR035965">
    <property type="entry name" value="PAS-like_dom_sf"/>
</dbReference>
<dbReference type="PANTHER" id="PTHR43547:SF10">
    <property type="entry name" value="SENSOR HISTIDINE KINASE DCUS"/>
    <property type="match status" value="1"/>
</dbReference>
<dbReference type="OrthoDB" id="9792686at2"/>
<keyword evidence="4" id="KW-1003">Cell membrane</keyword>
<dbReference type="SUPFAM" id="SSF55890">
    <property type="entry name" value="Sporulation response regulatory protein Spo0B"/>
    <property type="match status" value="1"/>
</dbReference>
<protein>
    <recommendedName>
        <fullName evidence="3">histidine kinase</fullName>
        <ecNumber evidence="3">2.7.13.3</ecNumber>
    </recommendedName>
</protein>
<reference evidence="18 19" key="1">
    <citation type="submission" date="2017-06" db="EMBL/GenBank/DDBJ databases">
        <title>Streptomyces albireticuli Genome sequencing and assembly.</title>
        <authorList>
            <person name="Wang Y."/>
            <person name="Du B."/>
            <person name="Ding Y."/>
            <person name="Liu H."/>
            <person name="Hou Q."/>
            <person name="Liu K."/>
            <person name="Yao L."/>
            <person name="Wang C."/>
        </authorList>
    </citation>
    <scope>NUCLEOTIDE SEQUENCE [LARGE SCALE GENOMIC DNA]</scope>
    <source>
        <strain evidence="18 19">MDJK11</strain>
    </source>
</reference>
<dbReference type="GO" id="GO:0005524">
    <property type="term" value="F:ATP binding"/>
    <property type="evidence" value="ECO:0007669"/>
    <property type="project" value="UniProtKB-KW"/>
</dbReference>
<comment type="catalytic activity">
    <reaction evidence="1">
        <text>ATP + protein L-histidine = ADP + protein N-phospho-L-histidine.</text>
        <dbReference type="EC" id="2.7.13.3"/>
    </reaction>
</comment>
<dbReference type="PROSITE" id="PS50109">
    <property type="entry name" value="HIS_KIN"/>
    <property type="match status" value="1"/>
</dbReference>
<evidence type="ECO:0000256" key="5">
    <source>
        <dbReference type="ARBA" id="ARBA00022553"/>
    </source>
</evidence>
<feature type="transmembrane region" description="Helical" evidence="15">
    <location>
        <begin position="176"/>
        <end position="194"/>
    </location>
</feature>
<dbReference type="SUPFAM" id="SSF103190">
    <property type="entry name" value="Sensory domain-like"/>
    <property type="match status" value="1"/>
</dbReference>
<dbReference type="Pfam" id="PF17203">
    <property type="entry name" value="sCache_3_2"/>
    <property type="match status" value="1"/>
</dbReference>
<evidence type="ECO:0000256" key="12">
    <source>
        <dbReference type="ARBA" id="ARBA00023012"/>
    </source>
</evidence>
<keyword evidence="6" id="KW-0808">Transferase</keyword>
<evidence type="ECO:0000256" key="1">
    <source>
        <dbReference type="ARBA" id="ARBA00000085"/>
    </source>
</evidence>
<evidence type="ECO:0000256" key="7">
    <source>
        <dbReference type="ARBA" id="ARBA00022692"/>
    </source>
</evidence>
<dbReference type="GO" id="GO:0000155">
    <property type="term" value="F:phosphorelay sensor kinase activity"/>
    <property type="evidence" value="ECO:0007669"/>
    <property type="project" value="InterPro"/>
</dbReference>
<accession>A0A1Z2KZG6</accession>
<feature type="region of interest" description="Disordered" evidence="14">
    <location>
        <begin position="106"/>
        <end position="127"/>
    </location>
</feature>
<dbReference type="SUPFAM" id="SSF55874">
    <property type="entry name" value="ATPase domain of HSP90 chaperone/DNA topoisomerase II/histidine kinase"/>
    <property type="match status" value="1"/>
</dbReference>
<dbReference type="Gene3D" id="3.30.565.10">
    <property type="entry name" value="Histidine kinase-like ATPase, C-terminal domain"/>
    <property type="match status" value="1"/>
</dbReference>
<dbReference type="AlphaFoldDB" id="A0A1Z2KZG6"/>
<feature type="transmembrane region" description="Helical" evidence="15">
    <location>
        <begin position="12"/>
        <end position="34"/>
    </location>
</feature>
<dbReference type="InterPro" id="IPR005467">
    <property type="entry name" value="His_kinase_dom"/>
</dbReference>
<evidence type="ECO:0000256" key="3">
    <source>
        <dbReference type="ARBA" id="ARBA00012438"/>
    </source>
</evidence>
<keyword evidence="9 18" id="KW-0418">Kinase</keyword>